<dbReference type="RefSeq" id="WP_168621654.1">
    <property type="nucleotide sequence ID" value="NZ_JAAZQQ010000001.1"/>
</dbReference>
<organism evidence="1 2">
    <name type="scientific">Roseicyclus persicicus</name>
    <dbReference type="NCBI Taxonomy" id="2650661"/>
    <lineage>
        <taxon>Bacteria</taxon>
        <taxon>Pseudomonadati</taxon>
        <taxon>Pseudomonadota</taxon>
        <taxon>Alphaproteobacteria</taxon>
        <taxon>Rhodobacterales</taxon>
        <taxon>Roseobacteraceae</taxon>
        <taxon>Roseicyclus</taxon>
    </lineage>
</organism>
<accession>A0A7X6JXD1</accession>
<reference evidence="1 2" key="1">
    <citation type="submission" date="2020-04" db="EMBL/GenBank/DDBJ databases">
        <authorList>
            <person name="Yoon J."/>
        </authorList>
    </citation>
    <scope>NUCLEOTIDE SEQUENCE [LARGE SCALE GENOMIC DNA]</scope>
    <source>
        <strain evidence="1 2">KMU-115</strain>
    </source>
</reference>
<dbReference type="EMBL" id="JAAZQQ010000001">
    <property type="protein sequence ID" value="NKX43274.1"/>
    <property type="molecule type" value="Genomic_DNA"/>
</dbReference>
<comment type="caution">
    <text evidence="1">The sequence shown here is derived from an EMBL/GenBank/DDBJ whole genome shotgun (WGS) entry which is preliminary data.</text>
</comment>
<evidence type="ECO:0000313" key="1">
    <source>
        <dbReference type="EMBL" id="NKX43274.1"/>
    </source>
</evidence>
<gene>
    <name evidence="1" type="ORF">HCU73_01615</name>
</gene>
<dbReference type="Pfam" id="PF09907">
    <property type="entry name" value="HigB_toxin"/>
    <property type="match status" value="1"/>
</dbReference>
<dbReference type="AlphaFoldDB" id="A0A7X6JXD1"/>
<sequence>MRVLSKRTLVEFWTRHAAARAPLQFWYEAVSAARWDRPQDVKDQFGSTVDFVGDSRIVFDIGGNKFRLVARVVYAPYHRVMVKFVGTHAEYDKIDVEKI</sequence>
<proteinExistence type="predicted"/>
<evidence type="ECO:0000313" key="2">
    <source>
        <dbReference type="Proteomes" id="UP000526408"/>
    </source>
</evidence>
<protein>
    <submittedName>
        <fullName evidence="1">Type II toxin-antitoxin system HigB family toxin</fullName>
    </submittedName>
</protein>
<name>A0A7X6JXD1_9RHOB</name>
<dbReference type="GO" id="GO:0003723">
    <property type="term" value="F:RNA binding"/>
    <property type="evidence" value="ECO:0007669"/>
    <property type="project" value="InterPro"/>
</dbReference>
<dbReference type="GO" id="GO:0110001">
    <property type="term" value="C:toxin-antitoxin complex"/>
    <property type="evidence" value="ECO:0007669"/>
    <property type="project" value="InterPro"/>
</dbReference>
<keyword evidence="2" id="KW-1185">Reference proteome</keyword>
<dbReference type="Proteomes" id="UP000526408">
    <property type="component" value="Unassembled WGS sequence"/>
</dbReference>
<dbReference type="GO" id="GO:0004519">
    <property type="term" value="F:endonuclease activity"/>
    <property type="evidence" value="ECO:0007669"/>
    <property type="project" value="InterPro"/>
</dbReference>
<dbReference type="InterPro" id="IPR018669">
    <property type="entry name" value="Toxin_HigB"/>
</dbReference>